<feature type="transmembrane region" description="Helical" evidence="1">
    <location>
        <begin position="198"/>
        <end position="221"/>
    </location>
</feature>
<reference evidence="2 3" key="1">
    <citation type="submission" date="2018-08" db="EMBL/GenBank/DDBJ databases">
        <title>A genome reference for cultivated species of the human gut microbiota.</title>
        <authorList>
            <person name="Zou Y."/>
            <person name="Xue W."/>
            <person name="Luo G."/>
        </authorList>
    </citation>
    <scope>NUCLEOTIDE SEQUENCE [LARGE SCALE GENOMIC DNA]</scope>
    <source>
        <strain evidence="2 3">AF37-2AT</strain>
    </source>
</reference>
<dbReference type="Pfam" id="PF22564">
    <property type="entry name" value="HAAS"/>
    <property type="match status" value="1"/>
</dbReference>
<keyword evidence="1" id="KW-1133">Transmembrane helix</keyword>
<sequence>MNKEGFLKELESHLRVLDDKEQQDILDEYAQHIDLKMKSGLSEEEAIRDFGNIGELAADILEAYHVDPRFEERRKGITIRKPDMESVSEGSKKLAGKIGGWLAGMKDSIHHMWEAMRRGWRAFRGTTQEGVLQKKKARAVRGERYFWDTSKRLAWNFCILIWNLTWILITCLLIGLAACCLFGFGILLILVFGGYPLLGAELFCFGAAMSGGALGILTFGLRKKYRKRVPRKETVPVEAEEVE</sequence>
<protein>
    <submittedName>
        <fullName evidence="2">DUF1700 domain-containing protein</fullName>
    </submittedName>
</protein>
<evidence type="ECO:0000313" key="3">
    <source>
        <dbReference type="Proteomes" id="UP000261080"/>
    </source>
</evidence>
<dbReference type="RefSeq" id="WP_048620972.1">
    <property type="nucleotide sequence ID" value="NZ_BAABYU010000002.1"/>
</dbReference>
<dbReference type="AlphaFoldDB" id="A0A3E3K439"/>
<accession>A0A3E3K439</accession>
<proteinExistence type="predicted"/>
<dbReference type="Proteomes" id="UP000261080">
    <property type="component" value="Unassembled WGS sequence"/>
</dbReference>
<gene>
    <name evidence="2" type="ORF">DW016_04895</name>
</gene>
<evidence type="ECO:0000313" key="2">
    <source>
        <dbReference type="EMBL" id="RGE88845.1"/>
    </source>
</evidence>
<evidence type="ECO:0000256" key="1">
    <source>
        <dbReference type="SAM" id="Phobius"/>
    </source>
</evidence>
<dbReference type="OrthoDB" id="1779930at2"/>
<feature type="transmembrane region" description="Helical" evidence="1">
    <location>
        <begin position="159"/>
        <end position="192"/>
    </location>
</feature>
<name>A0A3E3K439_9FIRM</name>
<dbReference type="EMBL" id="QVLX01000002">
    <property type="protein sequence ID" value="RGE88845.1"/>
    <property type="molecule type" value="Genomic_DNA"/>
</dbReference>
<comment type="caution">
    <text evidence="2">The sequence shown here is derived from an EMBL/GenBank/DDBJ whole genome shotgun (WGS) entry which is preliminary data.</text>
</comment>
<keyword evidence="1" id="KW-0812">Transmembrane</keyword>
<keyword evidence="1" id="KW-0472">Membrane</keyword>
<keyword evidence="3" id="KW-1185">Reference proteome</keyword>
<organism evidence="2 3">
    <name type="scientific">Sellimonas intestinalis</name>
    <dbReference type="NCBI Taxonomy" id="1653434"/>
    <lineage>
        <taxon>Bacteria</taxon>
        <taxon>Bacillati</taxon>
        <taxon>Bacillota</taxon>
        <taxon>Clostridia</taxon>
        <taxon>Lachnospirales</taxon>
        <taxon>Lachnospiraceae</taxon>
        <taxon>Sellimonas</taxon>
    </lineage>
</organism>